<proteinExistence type="predicted"/>
<evidence type="ECO:0000313" key="1">
    <source>
        <dbReference type="EMBL" id="MBZ5713021.1"/>
    </source>
</evidence>
<evidence type="ECO:0000313" key="2">
    <source>
        <dbReference type="Proteomes" id="UP001139031"/>
    </source>
</evidence>
<protein>
    <submittedName>
        <fullName evidence="1">Uncharacterized protein</fullName>
    </submittedName>
</protein>
<dbReference type="EMBL" id="JAIRAU010000037">
    <property type="protein sequence ID" value="MBZ5713021.1"/>
    <property type="molecule type" value="Genomic_DNA"/>
</dbReference>
<dbReference type="Proteomes" id="UP001139031">
    <property type="component" value="Unassembled WGS sequence"/>
</dbReference>
<comment type="caution">
    <text evidence="1">The sequence shown here is derived from an EMBL/GenBank/DDBJ whole genome shotgun (WGS) entry which is preliminary data.</text>
</comment>
<accession>A0ABS7TXZ3</accession>
<reference evidence="1" key="1">
    <citation type="submission" date="2021-08" db="EMBL/GenBank/DDBJ databases">
        <authorList>
            <person name="Stevens D.C."/>
        </authorList>
    </citation>
    <scope>NUCLEOTIDE SEQUENCE</scope>
    <source>
        <strain evidence="1">DSM 53165</strain>
    </source>
</reference>
<name>A0ABS7TXZ3_9BACT</name>
<organism evidence="1 2">
    <name type="scientific">Nannocystis pusilla</name>
    <dbReference type="NCBI Taxonomy" id="889268"/>
    <lineage>
        <taxon>Bacteria</taxon>
        <taxon>Pseudomonadati</taxon>
        <taxon>Myxococcota</taxon>
        <taxon>Polyangia</taxon>
        <taxon>Nannocystales</taxon>
        <taxon>Nannocystaceae</taxon>
        <taxon>Nannocystis</taxon>
    </lineage>
</organism>
<gene>
    <name evidence="1" type="ORF">K7C98_27610</name>
</gene>
<sequence>MQAKKQKRPSERFKRKVLARWRWLAARGMDLEQAASEIGVAVADLSAWSRGQEVEAPLLVPVQVEVESTTPREIVVVLAGGVRIEGLSVAEVVELVRRLP</sequence>
<dbReference type="RefSeq" id="WP_224194768.1">
    <property type="nucleotide sequence ID" value="NZ_JAIRAU010000037.1"/>
</dbReference>
<keyword evidence="2" id="KW-1185">Reference proteome</keyword>